<feature type="transmembrane region" description="Helical" evidence="7">
    <location>
        <begin position="28"/>
        <end position="49"/>
    </location>
</feature>
<feature type="transmembrane region" description="Helical" evidence="7">
    <location>
        <begin position="419"/>
        <end position="437"/>
    </location>
</feature>
<dbReference type="RefSeq" id="WP_090266587.1">
    <property type="nucleotide sequence ID" value="NZ_FNDS01000011.1"/>
</dbReference>
<dbReference type="InterPro" id="IPR032818">
    <property type="entry name" value="DedA-like"/>
</dbReference>
<keyword evidence="5 7" id="KW-1133">Transmembrane helix</keyword>
<reference evidence="10" key="1">
    <citation type="submission" date="2016-10" db="EMBL/GenBank/DDBJ databases">
        <authorList>
            <person name="Varghese N."/>
            <person name="Submissions S."/>
        </authorList>
    </citation>
    <scope>NUCLEOTIDE SEQUENCE [LARGE SCALE GENOMIC DNA]</scope>
    <source>
        <strain evidence="10">CCM 7469</strain>
    </source>
</reference>
<evidence type="ECO:0000256" key="5">
    <source>
        <dbReference type="ARBA" id="ARBA00022989"/>
    </source>
</evidence>
<feature type="transmembrane region" description="Helical" evidence="7">
    <location>
        <begin position="444"/>
        <end position="466"/>
    </location>
</feature>
<feature type="transmembrane region" description="Helical" evidence="7">
    <location>
        <begin position="297"/>
        <end position="316"/>
    </location>
</feature>
<keyword evidence="6 7" id="KW-0472">Membrane</keyword>
<dbReference type="InterPro" id="IPR032816">
    <property type="entry name" value="VTT_dom"/>
</dbReference>
<dbReference type="SUPFAM" id="SSF48317">
    <property type="entry name" value="Acid phosphatase/Vanadium-dependent haloperoxidase"/>
    <property type="match status" value="1"/>
</dbReference>
<comment type="subcellular location">
    <subcellularLocation>
        <location evidence="1">Cell membrane</location>
        <topology evidence="1">Multi-pass membrane protein</topology>
    </subcellularLocation>
</comment>
<dbReference type="SMART" id="SM00014">
    <property type="entry name" value="acidPPc"/>
    <property type="match status" value="1"/>
</dbReference>
<keyword evidence="4 7" id="KW-0812">Transmembrane</keyword>
<evidence type="ECO:0000256" key="4">
    <source>
        <dbReference type="ARBA" id="ARBA00022692"/>
    </source>
</evidence>
<feature type="transmembrane region" description="Helical" evidence="7">
    <location>
        <begin position="56"/>
        <end position="77"/>
    </location>
</feature>
<evidence type="ECO:0000313" key="9">
    <source>
        <dbReference type="EMBL" id="SDI52530.1"/>
    </source>
</evidence>
<keyword evidence="3" id="KW-1003">Cell membrane</keyword>
<evidence type="ECO:0000256" key="1">
    <source>
        <dbReference type="ARBA" id="ARBA00004651"/>
    </source>
</evidence>
<dbReference type="STRING" id="428992.SAMN05216272_11142"/>
<dbReference type="PANTHER" id="PTHR30353:SF15">
    <property type="entry name" value="INNER MEMBRANE PROTEIN YABI"/>
    <property type="match status" value="1"/>
</dbReference>
<dbReference type="Pfam" id="PF01569">
    <property type="entry name" value="PAP2"/>
    <property type="match status" value="1"/>
</dbReference>
<protein>
    <submittedName>
        <fullName evidence="9">Undecaprenyl-diphosphatase</fullName>
    </submittedName>
</protein>
<dbReference type="OrthoDB" id="9780918at2"/>
<keyword evidence="10" id="KW-1185">Reference proteome</keyword>
<dbReference type="InterPro" id="IPR025902">
    <property type="entry name" value="LssY-like-C_dom"/>
</dbReference>
<dbReference type="Pfam" id="PF09335">
    <property type="entry name" value="VTT_dom"/>
    <property type="match status" value="1"/>
</dbReference>
<gene>
    <name evidence="9" type="ORF">SAMN05216272_11142</name>
</gene>
<proteinExistence type="inferred from homology"/>
<feature type="transmembrane region" description="Helical" evidence="7">
    <location>
        <begin position="241"/>
        <end position="259"/>
    </location>
</feature>
<dbReference type="Pfam" id="PF14067">
    <property type="entry name" value="LssY_C"/>
    <property type="match status" value="1"/>
</dbReference>
<sequence length="695" mass="74827">MLSSLIAFITEHPQLTYAVVLLLALSESIPVIGAVVPGTAVIIAISALVPSGAVTLWPLLAAAVAGAILGDGLSYWVGHRYHREVLNARVFKRFSGFIARSELFFTRHGGKSVFLARFTPGVRAFVPLLAGVLKMPPRRFYAANLLSALTWAPVHILPGVLIGASFSLFGAAAKPLAALVVLLVLLVWGTSHLVRFTLARGLPLLSGALQRLRTWAAARDDRWARLILNLLDPARPDARGLAYLAVLLVGSAWLFFGILEDVVSGDPLVRADSAIYQALQDLRTAPGDALMIAMTELGDTVVVLAVTLAVLLWLAGKRAWRTAAYWLVAIAGASALNSVIRVTLHRPRPGEMLYTGWSAFSFPSGHSTVNAILYGFLAVLLIPALRPLWRLPLAVCAVSLVLGIAMSRLYLGAHWFSDVVGGLAFACAWLTSLGVSYRRKPAQAVGAVGLLIVAVATLSLAGGLHIHRQHAFDVARYAQQERTQRMSTQTWWNTGWQQLPARRVEITGEIEEPLALQWAGSLSALQALLQRQGWYRPVPWSSSGALAWLAPSAAPGERPLIAVFAGGRLPELTLALADPDAAEASRFVLRLWPADVTLDEGDSASLWVGSVVEERLVHYLSLLTLEWRQPDMNRARDRLLASLATSRLATRSDAASSAHWDGRVVLAHDSDVRTDARAGVPLPGANAPAPPLVSP</sequence>
<accession>A0A1G8LBB8</accession>
<dbReference type="AlphaFoldDB" id="A0A1G8LBB8"/>
<evidence type="ECO:0000313" key="10">
    <source>
        <dbReference type="Proteomes" id="UP000199636"/>
    </source>
</evidence>
<dbReference type="Proteomes" id="UP000199636">
    <property type="component" value="Unassembled WGS sequence"/>
</dbReference>
<name>A0A1G8LBB8_9PSED</name>
<organism evidence="9 10">
    <name type="scientific">Pseudomonas panipatensis</name>
    <dbReference type="NCBI Taxonomy" id="428992"/>
    <lineage>
        <taxon>Bacteria</taxon>
        <taxon>Pseudomonadati</taxon>
        <taxon>Pseudomonadota</taxon>
        <taxon>Gammaproteobacteria</taxon>
        <taxon>Pseudomonadales</taxon>
        <taxon>Pseudomonadaceae</taxon>
        <taxon>Pseudomonas</taxon>
    </lineage>
</organism>
<evidence type="ECO:0000256" key="7">
    <source>
        <dbReference type="SAM" id="Phobius"/>
    </source>
</evidence>
<evidence type="ECO:0000259" key="8">
    <source>
        <dbReference type="SMART" id="SM00014"/>
    </source>
</evidence>
<feature type="domain" description="Phosphatidic acid phosphatase type 2/haloperoxidase" evidence="8">
    <location>
        <begin position="322"/>
        <end position="432"/>
    </location>
</feature>
<feature type="transmembrane region" description="Helical" evidence="7">
    <location>
        <begin position="391"/>
        <end position="413"/>
    </location>
</feature>
<feature type="transmembrane region" description="Helical" evidence="7">
    <location>
        <begin position="114"/>
        <end position="133"/>
    </location>
</feature>
<dbReference type="InterPro" id="IPR036938">
    <property type="entry name" value="PAP2/HPO_sf"/>
</dbReference>
<evidence type="ECO:0000256" key="3">
    <source>
        <dbReference type="ARBA" id="ARBA00022475"/>
    </source>
</evidence>
<dbReference type="CDD" id="cd03392">
    <property type="entry name" value="PAP2_like_2"/>
    <property type="match status" value="1"/>
</dbReference>
<dbReference type="Gene3D" id="1.20.144.10">
    <property type="entry name" value="Phosphatidic acid phosphatase type 2/haloperoxidase"/>
    <property type="match status" value="2"/>
</dbReference>
<dbReference type="InterPro" id="IPR000326">
    <property type="entry name" value="PAP2/HPO"/>
</dbReference>
<feature type="transmembrane region" description="Helical" evidence="7">
    <location>
        <begin position="364"/>
        <end position="384"/>
    </location>
</feature>
<dbReference type="GO" id="GO:0005886">
    <property type="term" value="C:plasma membrane"/>
    <property type="evidence" value="ECO:0007669"/>
    <property type="project" value="UniProtKB-SubCell"/>
</dbReference>
<comment type="similarity">
    <text evidence="2">Belongs to the DedA family.</text>
</comment>
<evidence type="ECO:0000256" key="6">
    <source>
        <dbReference type="ARBA" id="ARBA00023136"/>
    </source>
</evidence>
<dbReference type="PANTHER" id="PTHR30353">
    <property type="entry name" value="INNER MEMBRANE PROTEIN DEDA-RELATED"/>
    <property type="match status" value="1"/>
</dbReference>
<feature type="transmembrane region" description="Helical" evidence="7">
    <location>
        <begin position="175"/>
        <end position="194"/>
    </location>
</feature>
<feature type="transmembrane region" description="Helical" evidence="7">
    <location>
        <begin position="323"/>
        <end position="344"/>
    </location>
</feature>
<evidence type="ECO:0000256" key="2">
    <source>
        <dbReference type="ARBA" id="ARBA00010792"/>
    </source>
</evidence>
<dbReference type="EMBL" id="FNDS01000011">
    <property type="protein sequence ID" value="SDI52530.1"/>
    <property type="molecule type" value="Genomic_DNA"/>
</dbReference>
<feature type="transmembrane region" description="Helical" evidence="7">
    <location>
        <begin position="145"/>
        <end position="169"/>
    </location>
</feature>